<proteinExistence type="inferred from homology"/>
<evidence type="ECO:0000313" key="2">
    <source>
        <dbReference type="EMBL" id="SVB92823.1"/>
    </source>
</evidence>
<dbReference type="EMBL" id="UINC01064296">
    <property type="protein sequence ID" value="SVB92823.1"/>
    <property type="molecule type" value="Genomic_DNA"/>
</dbReference>
<dbReference type="PRINTS" id="PR00081">
    <property type="entry name" value="GDHRDH"/>
</dbReference>
<dbReference type="InterPro" id="IPR002347">
    <property type="entry name" value="SDR_fam"/>
</dbReference>
<name>A0A382I1S4_9ZZZZ</name>
<dbReference type="InterPro" id="IPR036291">
    <property type="entry name" value="NAD(P)-bd_dom_sf"/>
</dbReference>
<evidence type="ECO:0000256" key="1">
    <source>
        <dbReference type="ARBA" id="ARBA00006484"/>
    </source>
</evidence>
<reference evidence="2" key="1">
    <citation type="submission" date="2018-05" db="EMBL/GenBank/DDBJ databases">
        <authorList>
            <person name="Lanie J.A."/>
            <person name="Ng W.-L."/>
            <person name="Kazmierczak K.M."/>
            <person name="Andrzejewski T.M."/>
            <person name="Davidsen T.M."/>
            <person name="Wayne K.J."/>
            <person name="Tettelin H."/>
            <person name="Glass J.I."/>
            <person name="Rusch D."/>
            <person name="Podicherti R."/>
            <person name="Tsui H.-C.T."/>
            <person name="Winkler M.E."/>
        </authorList>
    </citation>
    <scope>NUCLEOTIDE SEQUENCE</scope>
</reference>
<gene>
    <name evidence="2" type="ORF">METZ01_LOCUS245677</name>
</gene>
<dbReference type="SUPFAM" id="SSF51735">
    <property type="entry name" value="NAD(P)-binding Rossmann-fold domains"/>
    <property type="match status" value="1"/>
</dbReference>
<protein>
    <recommendedName>
        <fullName evidence="3">Oxidoreductase</fullName>
    </recommendedName>
</protein>
<accession>A0A382I1S4</accession>
<evidence type="ECO:0008006" key="3">
    <source>
        <dbReference type="Google" id="ProtNLM"/>
    </source>
</evidence>
<dbReference type="CDD" id="cd05233">
    <property type="entry name" value="SDR_c"/>
    <property type="match status" value="1"/>
</dbReference>
<dbReference type="Pfam" id="PF00106">
    <property type="entry name" value="adh_short"/>
    <property type="match status" value="1"/>
</dbReference>
<organism evidence="2">
    <name type="scientific">marine metagenome</name>
    <dbReference type="NCBI Taxonomy" id="408172"/>
    <lineage>
        <taxon>unclassified sequences</taxon>
        <taxon>metagenomes</taxon>
        <taxon>ecological metagenomes</taxon>
    </lineage>
</organism>
<dbReference type="PANTHER" id="PTHR42879">
    <property type="entry name" value="3-OXOACYL-(ACYL-CARRIER-PROTEIN) REDUCTASE"/>
    <property type="match status" value="1"/>
</dbReference>
<dbReference type="AlphaFoldDB" id="A0A382I1S4"/>
<dbReference type="PANTHER" id="PTHR42879:SF2">
    <property type="entry name" value="3-OXOACYL-[ACYL-CARRIER-PROTEIN] REDUCTASE FABG"/>
    <property type="match status" value="1"/>
</dbReference>
<dbReference type="InterPro" id="IPR050259">
    <property type="entry name" value="SDR"/>
</dbReference>
<dbReference type="Gene3D" id="3.40.50.720">
    <property type="entry name" value="NAD(P)-binding Rossmann-like Domain"/>
    <property type="match status" value="1"/>
</dbReference>
<dbReference type="PRINTS" id="PR00080">
    <property type="entry name" value="SDRFAMILY"/>
</dbReference>
<sequence length="243" mass="25930">MHNLEGQVAWITGAGTGIGESAAIKLAEAGCSVVLSGRRREVLENVAEHIGNNVTIQPLDVSDSGAVEDVVGKVVQEYGRIDIGVFSAGINVRDRNWNNISIEGWDSVINIDLSGAFYCCQAVLPTMRNQGGGLIMNISSMAAKNVGKLTGPGYTSAKHAMNAMTASLLLEERNNGIRATAVCPGEVATPILEQRPVPVSAEDQARILQSEDLGELILFIAKQPPHVTINEVLITPTWNRFDA</sequence>
<comment type="similarity">
    <text evidence="1">Belongs to the short-chain dehydrogenases/reductases (SDR) family.</text>
</comment>